<organism evidence="8">
    <name type="scientific">candidate division WOR-3 bacterium</name>
    <dbReference type="NCBI Taxonomy" id="2052148"/>
    <lineage>
        <taxon>Bacteria</taxon>
        <taxon>Bacteria division WOR-3</taxon>
    </lineage>
</organism>
<dbReference type="GO" id="GO:0050136">
    <property type="term" value="F:NADH dehydrogenase (quinone) (non-electrogenic) activity"/>
    <property type="evidence" value="ECO:0007669"/>
    <property type="project" value="UniProtKB-UniRule"/>
</dbReference>
<protein>
    <recommendedName>
        <fullName evidence="7">NADH-quinone oxidoreductase subunit K</fullName>
        <ecNumber evidence="7">7.1.1.-</ecNumber>
    </recommendedName>
    <alternativeName>
        <fullName evidence="7">NADH dehydrogenase I subunit K</fullName>
    </alternativeName>
    <alternativeName>
        <fullName evidence="7">NDH-1 subunit K</fullName>
    </alternativeName>
</protein>
<comment type="function">
    <text evidence="7">NDH-1 shuttles electrons from NADH, via FMN and iron-sulfur (Fe-S) centers, to quinones in the respiratory chain. The immediate electron acceptor for the enzyme in this species is believed to be ubiquinone. Couples the redox reaction to proton translocation (for every two electrons transferred, four hydrogen ions are translocated across the cytoplasmic membrane), and thus conserves the redox energy in a proton gradient.</text>
</comment>
<keyword evidence="3 7" id="KW-1003">Cell membrane</keyword>
<dbReference type="InterPro" id="IPR001133">
    <property type="entry name" value="NADH_UbQ_OxRdtase_chain4L/K"/>
</dbReference>
<feature type="transmembrane region" description="Helical" evidence="7">
    <location>
        <begin position="41"/>
        <end position="60"/>
    </location>
</feature>
<comment type="caution">
    <text evidence="8">The sequence shown here is derived from an EMBL/GenBank/DDBJ whole genome shotgun (WGS) entry which is preliminary data.</text>
</comment>
<feature type="transmembrane region" description="Helical" evidence="7">
    <location>
        <begin position="12"/>
        <end position="29"/>
    </location>
</feature>
<evidence type="ECO:0000256" key="1">
    <source>
        <dbReference type="ARBA" id="ARBA00004651"/>
    </source>
</evidence>
<dbReference type="InterPro" id="IPR050601">
    <property type="entry name" value="CPA3_antiporter_subunitC"/>
</dbReference>
<dbReference type="AlphaFoldDB" id="A0A7V0Z5S4"/>
<feature type="transmembrane region" description="Helical" evidence="7">
    <location>
        <begin position="66"/>
        <end position="89"/>
    </location>
</feature>
<sequence length="105" mass="11372">MVDLVRDWYFNLLISGILIMFGLYCLLSMRNLIKLLIGIEIIAKGVLLALISASSARGSILTGQSLAITFIVVEVSVVAVALALVINLFRHTGSLDVKKLTKLKG</sequence>
<reference evidence="8" key="1">
    <citation type="journal article" date="2020" name="mSystems">
        <title>Genome- and Community-Level Interaction Insights into Carbon Utilization and Element Cycling Functions of Hydrothermarchaeota in Hydrothermal Sediment.</title>
        <authorList>
            <person name="Zhou Z."/>
            <person name="Liu Y."/>
            <person name="Xu W."/>
            <person name="Pan J."/>
            <person name="Luo Z.H."/>
            <person name="Li M."/>
        </authorList>
    </citation>
    <scope>NUCLEOTIDE SEQUENCE [LARGE SCALE GENOMIC DNA]</scope>
    <source>
        <strain evidence="8">SpSt-258</strain>
    </source>
</reference>
<name>A0A7V0Z5S4_UNCW3</name>
<evidence type="ECO:0000256" key="7">
    <source>
        <dbReference type="HAMAP-Rule" id="MF_01456"/>
    </source>
</evidence>
<keyword evidence="6 7" id="KW-0472">Membrane</keyword>
<keyword evidence="7" id="KW-0520">NAD</keyword>
<dbReference type="GO" id="GO:0005886">
    <property type="term" value="C:plasma membrane"/>
    <property type="evidence" value="ECO:0007669"/>
    <property type="project" value="UniProtKB-SubCell"/>
</dbReference>
<dbReference type="PANTHER" id="PTHR34583">
    <property type="entry name" value="ANTIPORTER SUBUNIT MNHC2-RELATED"/>
    <property type="match status" value="1"/>
</dbReference>
<dbReference type="EMBL" id="DSKY01000014">
    <property type="protein sequence ID" value="HDY59049.1"/>
    <property type="molecule type" value="Genomic_DNA"/>
</dbReference>
<dbReference type="Pfam" id="PF00420">
    <property type="entry name" value="Oxidored_q2"/>
    <property type="match status" value="1"/>
</dbReference>
<accession>A0A7V0Z5S4</accession>
<evidence type="ECO:0000313" key="8">
    <source>
        <dbReference type="EMBL" id="HDY59049.1"/>
    </source>
</evidence>
<evidence type="ECO:0000256" key="4">
    <source>
        <dbReference type="ARBA" id="ARBA00022692"/>
    </source>
</evidence>
<dbReference type="GO" id="GO:0048038">
    <property type="term" value="F:quinone binding"/>
    <property type="evidence" value="ECO:0007669"/>
    <property type="project" value="UniProtKB-KW"/>
</dbReference>
<evidence type="ECO:0000256" key="3">
    <source>
        <dbReference type="ARBA" id="ARBA00022475"/>
    </source>
</evidence>
<evidence type="ECO:0000256" key="2">
    <source>
        <dbReference type="ARBA" id="ARBA00010388"/>
    </source>
</evidence>
<comment type="similarity">
    <text evidence="2">Belongs to the CPA3 antiporters (TC 2.A.63) subunit C family.</text>
</comment>
<keyword evidence="7" id="KW-0830">Ubiquinone</keyword>
<comment type="subunit">
    <text evidence="7">NDH-1 is composed of 14 different subunits. Subunits NuoA, H, J, K, L, M, N constitute the membrane sector of the complex.</text>
</comment>
<gene>
    <name evidence="7" type="primary">nuoK</name>
    <name evidence="8" type="ORF">ENP86_05810</name>
</gene>
<proteinExistence type="inferred from homology"/>
<keyword evidence="5 7" id="KW-1133">Transmembrane helix</keyword>
<comment type="similarity">
    <text evidence="7">Belongs to the complex I subunit 4L family.</text>
</comment>
<dbReference type="GO" id="GO:0042773">
    <property type="term" value="P:ATP synthesis coupled electron transport"/>
    <property type="evidence" value="ECO:0007669"/>
    <property type="project" value="InterPro"/>
</dbReference>
<dbReference type="PANTHER" id="PTHR34583:SF2">
    <property type="entry name" value="ANTIPORTER SUBUNIT MNHC2-RELATED"/>
    <property type="match status" value="1"/>
</dbReference>
<keyword evidence="7" id="KW-1278">Translocase</keyword>
<comment type="subcellular location">
    <subcellularLocation>
        <location evidence="1 7">Cell membrane</location>
        <topology evidence="1 7">Multi-pass membrane protein</topology>
    </subcellularLocation>
</comment>
<dbReference type="HAMAP" id="MF_01456">
    <property type="entry name" value="NDH1_NuoK"/>
    <property type="match status" value="1"/>
</dbReference>
<keyword evidence="7" id="KW-0874">Quinone</keyword>
<comment type="catalytic activity">
    <reaction evidence="7">
        <text>a quinone + NADH + 5 H(+)(in) = a quinol + NAD(+) + 4 H(+)(out)</text>
        <dbReference type="Rhea" id="RHEA:57888"/>
        <dbReference type="ChEBI" id="CHEBI:15378"/>
        <dbReference type="ChEBI" id="CHEBI:24646"/>
        <dbReference type="ChEBI" id="CHEBI:57540"/>
        <dbReference type="ChEBI" id="CHEBI:57945"/>
        <dbReference type="ChEBI" id="CHEBI:132124"/>
    </reaction>
</comment>
<keyword evidence="7" id="KW-0813">Transport</keyword>
<dbReference type="InterPro" id="IPR039428">
    <property type="entry name" value="NUOK/Mnh_C1-like"/>
</dbReference>
<keyword evidence="4 7" id="KW-0812">Transmembrane</keyword>
<evidence type="ECO:0000256" key="6">
    <source>
        <dbReference type="ARBA" id="ARBA00023136"/>
    </source>
</evidence>
<evidence type="ECO:0000256" key="5">
    <source>
        <dbReference type="ARBA" id="ARBA00022989"/>
    </source>
</evidence>
<dbReference type="EC" id="7.1.1.-" evidence="7"/>
<dbReference type="Gene3D" id="1.10.287.3510">
    <property type="match status" value="1"/>
</dbReference>